<proteinExistence type="predicted"/>
<sequence>MLLSNLKKLGGQGFSSCLLPFYPVAGFYSLYTAPNALGHNRGLHLLPDLGENRLPQRLRIRPMKLSRHLQRVQVLAPLVDLEEEEEENDDVRGRYVRPGRRRTRSLSPLRNKWSENKEKK</sequence>
<keyword evidence="3" id="KW-1185">Reference proteome</keyword>
<dbReference type="Proteomes" id="UP001603857">
    <property type="component" value="Unassembled WGS sequence"/>
</dbReference>
<accession>A0ABD1LPX7</accession>
<feature type="compositionally biased region" description="Basic residues" evidence="1">
    <location>
        <begin position="94"/>
        <end position="104"/>
    </location>
</feature>
<protein>
    <submittedName>
        <fullName evidence="2">Uncharacterized protein</fullName>
    </submittedName>
</protein>
<gene>
    <name evidence="2" type="ORF">Fmac_024613</name>
</gene>
<evidence type="ECO:0000313" key="3">
    <source>
        <dbReference type="Proteomes" id="UP001603857"/>
    </source>
</evidence>
<reference evidence="2 3" key="1">
    <citation type="submission" date="2024-08" db="EMBL/GenBank/DDBJ databases">
        <title>Insights into the chromosomal genome structure of Flemingia macrophylla.</title>
        <authorList>
            <person name="Ding Y."/>
            <person name="Zhao Y."/>
            <person name="Bi W."/>
            <person name="Wu M."/>
            <person name="Zhao G."/>
            <person name="Gong Y."/>
            <person name="Li W."/>
            <person name="Zhang P."/>
        </authorList>
    </citation>
    <scope>NUCLEOTIDE SEQUENCE [LARGE SCALE GENOMIC DNA]</scope>
    <source>
        <strain evidence="2">DYQJB</strain>
        <tissue evidence="2">Leaf</tissue>
    </source>
</reference>
<evidence type="ECO:0000313" key="2">
    <source>
        <dbReference type="EMBL" id="KAL2325555.1"/>
    </source>
</evidence>
<dbReference type="AlphaFoldDB" id="A0ABD1LPX7"/>
<name>A0ABD1LPX7_9FABA</name>
<evidence type="ECO:0000256" key="1">
    <source>
        <dbReference type="SAM" id="MobiDB-lite"/>
    </source>
</evidence>
<feature type="region of interest" description="Disordered" evidence="1">
    <location>
        <begin position="82"/>
        <end position="120"/>
    </location>
</feature>
<comment type="caution">
    <text evidence="2">The sequence shown here is derived from an EMBL/GenBank/DDBJ whole genome shotgun (WGS) entry which is preliminary data.</text>
</comment>
<organism evidence="2 3">
    <name type="scientific">Flemingia macrophylla</name>
    <dbReference type="NCBI Taxonomy" id="520843"/>
    <lineage>
        <taxon>Eukaryota</taxon>
        <taxon>Viridiplantae</taxon>
        <taxon>Streptophyta</taxon>
        <taxon>Embryophyta</taxon>
        <taxon>Tracheophyta</taxon>
        <taxon>Spermatophyta</taxon>
        <taxon>Magnoliopsida</taxon>
        <taxon>eudicotyledons</taxon>
        <taxon>Gunneridae</taxon>
        <taxon>Pentapetalae</taxon>
        <taxon>rosids</taxon>
        <taxon>fabids</taxon>
        <taxon>Fabales</taxon>
        <taxon>Fabaceae</taxon>
        <taxon>Papilionoideae</taxon>
        <taxon>50 kb inversion clade</taxon>
        <taxon>NPAAA clade</taxon>
        <taxon>indigoferoid/millettioid clade</taxon>
        <taxon>Phaseoleae</taxon>
        <taxon>Flemingia</taxon>
    </lineage>
</organism>
<dbReference type="EMBL" id="JBGMDY010000008">
    <property type="protein sequence ID" value="KAL2325555.1"/>
    <property type="molecule type" value="Genomic_DNA"/>
</dbReference>